<feature type="transmembrane region" description="Helical" evidence="1">
    <location>
        <begin position="80"/>
        <end position="97"/>
    </location>
</feature>
<dbReference type="EMBL" id="AJAK01000020">
    <property type="protein sequence ID" value="EOH75260.1"/>
    <property type="molecule type" value="Genomic_DNA"/>
</dbReference>
<keyword evidence="1" id="KW-0472">Membrane</keyword>
<dbReference type="AlphaFoldDB" id="R2QUT5"/>
<keyword evidence="5" id="KW-1185">Reference proteome</keyword>
<proteinExistence type="predicted"/>
<protein>
    <submittedName>
        <fullName evidence="2">Uncharacterized protein</fullName>
    </submittedName>
</protein>
<sequence length="98" mass="10860">MNKDKVIGVALAILAIIIIILYVLKNTLLSNMSINYIGLIIALVLIMNAVLVLILNPKKQNKLFVSRPIGYGLTINPRNPMGLLIYALLILFIFLITV</sequence>
<reference evidence="3 5" key="2">
    <citation type="submission" date="2013-03" db="EMBL/GenBank/DDBJ databases">
        <title>The Genome Sequence of Enterococcus malodoratus ATCC_43197 (PacBio/Illumina hybrid assembly).</title>
        <authorList>
            <consortium name="The Broad Institute Genomics Platform"/>
            <consortium name="The Broad Institute Genome Sequencing Center for Infectious Disease"/>
            <person name="Earl A."/>
            <person name="Russ C."/>
            <person name="Gilmore M."/>
            <person name="Surin D."/>
            <person name="Walker B."/>
            <person name="Young S."/>
            <person name="Zeng Q."/>
            <person name="Gargeya S."/>
            <person name="Fitzgerald M."/>
            <person name="Haas B."/>
            <person name="Abouelleil A."/>
            <person name="Allen A.W."/>
            <person name="Alvarado L."/>
            <person name="Arachchi H.M."/>
            <person name="Berlin A.M."/>
            <person name="Chapman S.B."/>
            <person name="Gainer-Dewar J."/>
            <person name="Goldberg J."/>
            <person name="Griggs A."/>
            <person name="Gujja S."/>
            <person name="Hansen M."/>
            <person name="Howarth C."/>
            <person name="Imamovic A."/>
            <person name="Ireland A."/>
            <person name="Larimer J."/>
            <person name="McCowan C."/>
            <person name="Murphy C."/>
            <person name="Pearson M."/>
            <person name="Poon T.W."/>
            <person name="Priest M."/>
            <person name="Roberts A."/>
            <person name="Saif S."/>
            <person name="Shea T."/>
            <person name="Sisk P."/>
            <person name="Sykes S."/>
            <person name="Wortman J."/>
            <person name="Nusbaum C."/>
            <person name="Birren B."/>
        </authorList>
    </citation>
    <scope>NUCLEOTIDE SEQUENCE [LARGE SCALE GENOMIC DNA]</scope>
    <source>
        <strain evidence="3 5">ATCC 43197</strain>
    </source>
</reference>
<name>R2QUT5_9ENTE</name>
<feature type="transmembrane region" description="Helical" evidence="1">
    <location>
        <begin position="6"/>
        <end position="24"/>
    </location>
</feature>
<dbReference type="EMBL" id="ASWA01000003">
    <property type="protein sequence ID" value="EOT66722.1"/>
    <property type="molecule type" value="Genomic_DNA"/>
</dbReference>
<keyword evidence="1" id="KW-1133">Transmembrane helix</keyword>
<dbReference type="Proteomes" id="UP000014148">
    <property type="component" value="Unassembled WGS sequence"/>
</dbReference>
<reference evidence="2 4" key="1">
    <citation type="submission" date="2013-02" db="EMBL/GenBank/DDBJ databases">
        <title>The Genome Sequence of Enterococcus malodoratus ATCC_43197.</title>
        <authorList>
            <consortium name="The Broad Institute Genome Sequencing Platform"/>
            <consortium name="The Broad Institute Genome Sequencing Center for Infectious Disease"/>
            <person name="Earl A.M."/>
            <person name="Gilmore M.S."/>
            <person name="Lebreton F."/>
            <person name="Walker B."/>
            <person name="Young S.K."/>
            <person name="Zeng Q."/>
            <person name="Gargeya S."/>
            <person name="Fitzgerald M."/>
            <person name="Haas B."/>
            <person name="Abouelleil A."/>
            <person name="Alvarado L."/>
            <person name="Arachchi H.M."/>
            <person name="Berlin A.M."/>
            <person name="Chapman S.B."/>
            <person name="Dewar J."/>
            <person name="Goldberg J."/>
            <person name="Griggs A."/>
            <person name="Gujja S."/>
            <person name="Hansen M."/>
            <person name="Howarth C."/>
            <person name="Imamovic A."/>
            <person name="Larimer J."/>
            <person name="McCowan C."/>
            <person name="Murphy C."/>
            <person name="Neiman D."/>
            <person name="Pearson M."/>
            <person name="Priest M."/>
            <person name="Roberts A."/>
            <person name="Saif S."/>
            <person name="Shea T."/>
            <person name="Sisk P."/>
            <person name="Sykes S."/>
            <person name="Wortman J."/>
            <person name="Nusbaum C."/>
            <person name="Birren B."/>
        </authorList>
    </citation>
    <scope>NUCLEOTIDE SEQUENCE [LARGE SCALE GENOMIC DNA]</scope>
    <source>
        <strain evidence="2 4">ATCC 43197</strain>
    </source>
</reference>
<evidence type="ECO:0000313" key="3">
    <source>
        <dbReference type="EMBL" id="EOT66722.1"/>
    </source>
</evidence>
<dbReference type="OrthoDB" id="2195048at2"/>
<accession>R2QUT5</accession>
<evidence type="ECO:0000313" key="5">
    <source>
        <dbReference type="Proteomes" id="UP000014148"/>
    </source>
</evidence>
<organism evidence="2 4">
    <name type="scientific">Enterococcus malodoratus ATCC 43197</name>
    <dbReference type="NCBI Taxonomy" id="1158601"/>
    <lineage>
        <taxon>Bacteria</taxon>
        <taxon>Bacillati</taxon>
        <taxon>Bacillota</taxon>
        <taxon>Bacilli</taxon>
        <taxon>Lactobacillales</taxon>
        <taxon>Enterococcaceae</taxon>
        <taxon>Enterococcus</taxon>
    </lineage>
</organism>
<evidence type="ECO:0000313" key="2">
    <source>
        <dbReference type="EMBL" id="EOH75260.1"/>
    </source>
</evidence>
<dbReference type="GeneID" id="79784618"/>
<gene>
    <name evidence="3" type="ORF">I585_02243</name>
    <name evidence="2" type="ORF">UAI_03062</name>
</gene>
<keyword evidence="1" id="KW-0812">Transmembrane</keyword>
<dbReference type="eggNOG" id="ENOG50306FA">
    <property type="taxonomic scope" value="Bacteria"/>
</dbReference>
<dbReference type="RefSeq" id="WP_010741862.1">
    <property type="nucleotide sequence ID" value="NZ_KB946251.1"/>
</dbReference>
<feature type="transmembrane region" description="Helical" evidence="1">
    <location>
        <begin position="36"/>
        <end position="55"/>
    </location>
</feature>
<comment type="caution">
    <text evidence="2">The sequence shown here is derived from an EMBL/GenBank/DDBJ whole genome shotgun (WGS) entry which is preliminary data.</text>
</comment>
<dbReference type="Proteomes" id="UP000013783">
    <property type="component" value="Unassembled WGS sequence"/>
</dbReference>
<evidence type="ECO:0000256" key="1">
    <source>
        <dbReference type="SAM" id="Phobius"/>
    </source>
</evidence>
<evidence type="ECO:0000313" key="4">
    <source>
        <dbReference type="Proteomes" id="UP000013783"/>
    </source>
</evidence>